<proteinExistence type="predicted"/>
<feature type="transmembrane region" description="Helical" evidence="1">
    <location>
        <begin position="20"/>
        <end position="40"/>
    </location>
</feature>
<evidence type="ECO:0000313" key="2">
    <source>
        <dbReference type="EMBL" id="GEB33191.1"/>
    </source>
</evidence>
<dbReference type="Proteomes" id="UP000316882">
    <property type="component" value="Unassembled WGS sequence"/>
</dbReference>
<comment type="caution">
    <text evidence="2">The sequence shown here is derived from an EMBL/GenBank/DDBJ whole genome shotgun (WGS) entry which is preliminary data.</text>
</comment>
<dbReference type="STRING" id="54914.AV540_00065"/>
<keyword evidence="1" id="KW-1133">Transmembrane helix</keyword>
<protein>
    <submittedName>
        <fullName evidence="2">Uncharacterized protein</fullName>
    </submittedName>
</protein>
<accession>A0A4Y3PS71</accession>
<name>A0A4Y3PS71_BREPA</name>
<sequence>MEGFYKVTFAGGSTTGTFLFGGLPVLLSVLGAFVILDFVVALGDQNFIRDATIFCYLAGELLSILLGGY</sequence>
<keyword evidence="1" id="KW-0472">Membrane</keyword>
<reference evidence="2 3" key="1">
    <citation type="submission" date="2019-06" db="EMBL/GenBank/DDBJ databases">
        <title>Whole genome shotgun sequence of Brevibacillus parabrevis NBRC 12334.</title>
        <authorList>
            <person name="Hosoyama A."/>
            <person name="Uohara A."/>
            <person name="Ohji S."/>
            <person name="Ichikawa N."/>
        </authorList>
    </citation>
    <scope>NUCLEOTIDE SEQUENCE [LARGE SCALE GENOMIC DNA]</scope>
    <source>
        <strain evidence="2 3">NBRC 12334</strain>
    </source>
</reference>
<organism evidence="2 3">
    <name type="scientific">Brevibacillus parabrevis</name>
    <dbReference type="NCBI Taxonomy" id="54914"/>
    <lineage>
        <taxon>Bacteria</taxon>
        <taxon>Bacillati</taxon>
        <taxon>Bacillota</taxon>
        <taxon>Bacilli</taxon>
        <taxon>Bacillales</taxon>
        <taxon>Paenibacillaceae</taxon>
        <taxon>Brevibacillus</taxon>
    </lineage>
</organism>
<keyword evidence="1" id="KW-0812">Transmembrane</keyword>
<evidence type="ECO:0000256" key="1">
    <source>
        <dbReference type="SAM" id="Phobius"/>
    </source>
</evidence>
<dbReference type="RefSeq" id="WP_122965518.1">
    <property type="nucleotide sequence ID" value="NZ_BJMH01000012.1"/>
</dbReference>
<gene>
    <name evidence="2" type="ORF">BPA01_27710</name>
</gene>
<dbReference type="EMBL" id="BJMH01000012">
    <property type="protein sequence ID" value="GEB33191.1"/>
    <property type="molecule type" value="Genomic_DNA"/>
</dbReference>
<evidence type="ECO:0000313" key="3">
    <source>
        <dbReference type="Proteomes" id="UP000316882"/>
    </source>
</evidence>
<keyword evidence="3" id="KW-1185">Reference proteome</keyword>
<dbReference type="AlphaFoldDB" id="A0A4Y3PS71"/>